<keyword evidence="4" id="KW-1185">Reference proteome</keyword>
<evidence type="ECO:0000313" key="4">
    <source>
        <dbReference type="Proteomes" id="UP000033618"/>
    </source>
</evidence>
<gene>
    <name evidence="3" type="ORF">WM40_17005</name>
</gene>
<dbReference type="OrthoDB" id="6505076at2"/>
<feature type="chain" id="PRO_5002490654" evidence="1">
    <location>
        <begin position="30"/>
        <end position="178"/>
    </location>
</feature>
<dbReference type="Proteomes" id="UP000033618">
    <property type="component" value="Unassembled WGS sequence"/>
</dbReference>
<name>A0A0F5JY48_9BURK</name>
<dbReference type="Pfam" id="PF05229">
    <property type="entry name" value="SCPU"/>
    <property type="match status" value="1"/>
</dbReference>
<dbReference type="InterPro" id="IPR007893">
    <property type="entry name" value="Spore_coat_U/FanG"/>
</dbReference>
<accession>A0A0F5JY48</accession>
<dbReference type="PANTHER" id="PTHR37089:SF4">
    <property type="entry name" value="EXPORTED PROTEIN"/>
    <property type="match status" value="1"/>
</dbReference>
<evidence type="ECO:0000259" key="2">
    <source>
        <dbReference type="Pfam" id="PF05229"/>
    </source>
</evidence>
<comment type="caution">
    <text evidence="3">The sequence shown here is derived from an EMBL/GenBank/DDBJ whole genome shotgun (WGS) entry which is preliminary data.</text>
</comment>
<dbReference type="InterPro" id="IPR053167">
    <property type="entry name" value="Spore_coat_component"/>
</dbReference>
<keyword evidence="3" id="KW-0946">Virion</keyword>
<sequence length="178" mass="18059">MKKFLHPATAIVAFVAASTLAIVPTVSNAAVYTNGTATATFLVSLTLQANCTIAATALNFGTSGVLTAAINQQSSLTVNCTNTTPYNVGLDAGTVSGSTVAGRLMAGTATGNTATVPFQLYSDTGRTTVWGNTQGTNTVAGTGSGATQSLTVYGQVPTQNTTPRPDTYQTTVTATVYF</sequence>
<proteinExistence type="predicted"/>
<keyword evidence="1" id="KW-0732">Signal</keyword>
<dbReference type="PANTHER" id="PTHR37089">
    <property type="entry name" value="PROTEIN U-RELATED"/>
    <property type="match status" value="1"/>
</dbReference>
<evidence type="ECO:0000313" key="3">
    <source>
        <dbReference type="EMBL" id="KKB62539.1"/>
    </source>
</evidence>
<keyword evidence="3" id="KW-0167">Capsid protein</keyword>
<feature type="domain" description="Spore coat protein U/FanG" evidence="2">
    <location>
        <begin position="37"/>
        <end position="175"/>
    </location>
</feature>
<evidence type="ECO:0000256" key="1">
    <source>
        <dbReference type="SAM" id="SignalP"/>
    </source>
</evidence>
<dbReference type="STRING" id="28092.WM40_17005"/>
<dbReference type="PATRIC" id="fig|28092.6.peg.4006"/>
<organism evidence="3 4">
    <name type="scientific">Robbsia andropogonis</name>
    <dbReference type="NCBI Taxonomy" id="28092"/>
    <lineage>
        <taxon>Bacteria</taxon>
        <taxon>Pseudomonadati</taxon>
        <taxon>Pseudomonadota</taxon>
        <taxon>Betaproteobacteria</taxon>
        <taxon>Burkholderiales</taxon>
        <taxon>Burkholderiaceae</taxon>
        <taxon>Robbsia</taxon>
    </lineage>
</organism>
<dbReference type="SMART" id="SM00972">
    <property type="entry name" value="SCPU"/>
    <property type="match status" value="1"/>
</dbReference>
<feature type="signal peptide" evidence="1">
    <location>
        <begin position="1"/>
        <end position="29"/>
    </location>
</feature>
<dbReference type="EMBL" id="LAQU01000019">
    <property type="protein sequence ID" value="KKB62539.1"/>
    <property type="molecule type" value="Genomic_DNA"/>
</dbReference>
<dbReference type="AlphaFoldDB" id="A0A0F5JY48"/>
<reference evidence="3 4" key="1">
    <citation type="submission" date="2015-03" db="EMBL/GenBank/DDBJ databases">
        <title>Draft Genome Sequence of Burkholderia andropogonis type strain ICMP2807, isolated from Sorghum bicolor.</title>
        <authorList>
            <person name="Lopes-Santos L."/>
            <person name="Castro D.B."/>
            <person name="Ottoboni L.M."/>
            <person name="Park D."/>
            <person name="Weirc B.S."/>
            <person name="Destefano S.A."/>
        </authorList>
    </citation>
    <scope>NUCLEOTIDE SEQUENCE [LARGE SCALE GENOMIC DNA]</scope>
    <source>
        <strain evidence="3 4">ICMP2807</strain>
    </source>
</reference>
<protein>
    <submittedName>
        <fullName evidence="3">Spore coat protein U</fullName>
    </submittedName>
</protein>